<name>Q2SLB0_HAHCH</name>
<sequence>MIVCVTGIDSPLGKAIAQRLQQSGIVVEGVPYEQFLMTNDAIVRGMKSMPSADFVVHAAEMSDLFKAEQHPDLAYQVNVSACAAVAEVADLWKAPIVHLSSHLVFDGVKKNPYISANKGRPLSVYGRTKLQSEQWLQENYSKHLILRVGWLLEAGAQGWLQTMLSALSSGKRLNASTDMQLTPVAVDDVARVVDAVIKQLSCNISVWGVYHYAGAEAVTHYELLKAIVLQAFGQEEMLQALIEKKGADVLPGVALPANGALGCIKLRNTFGVKQLPWRRYLPALIEQCQQRGGVKPAENCLEESR</sequence>
<comment type="similarity">
    <text evidence="2 6">Belongs to the dTDP-4-dehydrorhamnose reductase family.</text>
</comment>
<dbReference type="PANTHER" id="PTHR10491">
    <property type="entry name" value="DTDP-4-DEHYDRORHAMNOSE REDUCTASE"/>
    <property type="match status" value="1"/>
</dbReference>
<evidence type="ECO:0000256" key="5">
    <source>
        <dbReference type="ARBA" id="ARBA00048200"/>
    </source>
</evidence>
<dbReference type="UniPathway" id="UPA00124"/>
<dbReference type="KEGG" id="hch:HCH_01716"/>
<dbReference type="PANTHER" id="PTHR10491:SF4">
    <property type="entry name" value="METHIONINE ADENOSYLTRANSFERASE 2 SUBUNIT BETA"/>
    <property type="match status" value="1"/>
</dbReference>
<dbReference type="AlphaFoldDB" id="Q2SLB0"/>
<comment type="function">
    <text evidence="6">Catalyzes the reduction of dTDP-6-deoxy-L-lyxo-4-hexulose to yield dTDP-L-rhamnose.</text>
</comment>
<comment type="pathway">
    <text evidence="1 6">Carbohydrate biosynthesis; dTDP-L-rhamnose biosynthesis.</text>
</comment>
<dbReference type="EMBL" id="CP000155">
    <property type="protein sequence ID" value="ABC28564.1"/>
    <property type="molecule type" value="Genomic_DNA"/>
</dbReference>
<dbReference type="Gene3D" id="3.40.50.720">
    <property type="entry name" value="NAD(P)-binding Rossmann-like Domain"/>
    <property type="match status" value="1"/>
</dbReference>
<dbReference type="GO" id="GO:0019305">
    <property type="term" value="P:dTDP-rhamnose biosynthetic process"/>
    <property type="evidence" value="ECO:0007669"/>
    <property type="project" value="UniProtKB-UniPathway"/>
</dbReference>
<dbReference type="STRING" id="349521.HCH_01716"/>
<organism evidence="8 9">
    <name type="scientific">Hahella chejuensis (strain KCTC 2396)</name>
    <dbReference type="NCBI Taxonomy" id="349521"/>
    <lineage>
        <taxon>Bacteria</taxon>
        <taxon>Pseudomonadati</taxon>
        <taxon>Pseudomonadota</taxon>
        <taxon>Gammaproteobacteria</taxon>
        <taxon>Oceanospirillales</taxon>
        <taxon>Hahellaceae</taxon>
        <taxon>Hahella</taxon>
    </lineage>
</organism>
<evidence type="ECO:0000256" key="2">
    <source>
        <dbReference type="ARBA" id="ARBA00010944"/>
    </source>
</evidence>
<dbReference type="UniPathway" id="UPA00281"/>
<dbReference type="SUPFAM" id="SSF51735">
    <property type="entry name" value="NAD(P)-binding Rossmann-fold domains"/>
    <property type="match status" value="1"/>
</dbReference>
<gene>
    <name evidence="8" type="ordered locus">HCH_01716</name>
</gene>
<dbReference type="GO" id="GO:0009243">
    <property type="term" value="P:O antigen biosynthetic process"/>
    <property type="evidence" value="ECO:0007669"/>
    <property type="project" value="UniProtKB-UniPathway"/>
</dbReference>
<evidence type="ECO:0000256" key="4">
    <source>
        <dbReference type="ARBA" id="ARBA00017099"/>
    </source>
</evidence>
<dbReference type="GO" id="GO:0008831">
    <property type="term" value="F:dTDP-4-dehydrorhamnose reductase activity"/>
    <property type="evidence" value="ECO:0007669"/>
    <property type="project" value="UniProtKB-EC"/>
</dbReference>
<proteinExistence type="inferred from homology"/>
<dbReference type="InterPro" id="IPR005913">
    <property type="entry name" value="dTDP_dehydrorham_reduct"/>
</dbReference>
<dbReference type="Proteomes" id="UP000000238">
    <property type="component" value="Chromosome"/>
</dbReference>
<comment type="cofactor">
    <cofactor evidence="6">
        <name>Mg(2+)</name>
        <dbReference type="ChEBI" id="CHEBI:18420"/>
    </cofactor>
    <text evidence="6">Binds 1 Mg(2+) ion per monomer.</text>
</comment>
<dbReference type="Gene3D" id="3.90.25.10">
    <property type="entry name" value="UDP-galactose 4-epimerase, domain 1"/>
    <property type="match status" value="1"/>
</dbReference>
<dbReference type="eggNOG" id="COG1091">
    <property type="taxonomic scope" value="Bacteria"/>
</dbReference>
<keyword evidence="6" id="KW-0560">Oxidoreductase</keyword>
<dbReference type="InterPro" id="IPR029903">
    <property type="entry name" value="RmlD-like-bd"/>
</dbReference>
<evidence type="ECO:0000256" key="6">
    <source>
        <dbReference type="RuleBase" id="RU364082"/>
    </source>
</evidence>
<evidence type="ECO:0000313" key="9">
    <source>
        <dbReference type="Proteomes" id="UP000000238"/>
    </source>
</evidence>
<dbReference type="Pfam" id="PF04321">
    <property type="entry name" value="RmlD_sub_bind"/>
    <property type="match status" value="1"/>
</dbReference>
<evidence type="ECO:0000256" key="1">
    <source>
        <dbReference type="ARBA" id="ARBA00004781"/>
    </source>
</evidence>
<evidence type="ECO:0000259" key="7">
    <source>
        <dbReference type="Pfam" id="PF04321"/>
    </source>
</evidence>
<keyword evidence="9" id="KW-1185">Reference proteome</keyword>
<evidence type="ECO:0000313" key="8">
    <source>
        <dbReference type="EMBL" id="ABC28564.1"/>
    </source>
</evidence>
<dbReference type="HOGENOM" id="CLU_962432_0_0_6"/>
<dbReference type="EC" id="1.1.1.133" evidence="3 6"/>
<dbReference type="InterPro" id="IPR036291">
    <property type="entry name" value="NAD(P)-bd_dom_sf"/>
</dbReference>
<accession>Q2SLB0</accession>
<evidence type="ECO:0000256" key="3">
    <source>
        <dbReference type="ARBA" id="ARBA00012929"/>
    </source>
</evidence>
<reference evidence="8 9" key="1">
    <citation type="journal article" date="2005" name="Nucleic Acids Res.">
        <title>Genomic blueprint of Hahella chejuensis, a marine microbe producing an algicidal agent.</title>
        <authorList>
            <person name="Jeong H."/>
            <person name="Yim J.H."/>
            <person name="Lee C."/>
            <person name="Choi S.-H."/>
            <person name="Park Y.K."/>
            <person name="Yoon S.H."/>
            <person name="Hur C.-G."/>
            <person name="Kang H.-Y."/>
            <person name="Kim D."/>
            <person name="Lee H.H."/>
            <person name="Park K.H."/>
            <person name="Park S.-H."/>
            <person name="Park H.-S."/>
            <person name="Lee H.K."/>
            <person name="Oh T.K."/>
            <person name="Kim J.F."/>
        </authorList>
    </citation>
    <scope>NUCLEOTIDE SEQUENCE [LARGE SCALE GENOMIC DNA]</scope>
    <source>
        <strain evidence="8 9">KCTC 2396</strain>
    </source>
</reference>
<protein>
    <recommendedName>
        <fullName evidence="4 6">dTDP-4-dehydrorhamnose reductase</fullName>
        <ecNumber evidence="3 6">1.1.1.133</ecNumber>
    </recommendedName>
</protein>
<keyword evidence="6" id="KW-0521">NADP</keyword>
<comment type="catalytic activity">
    <reaction evidence="5 6">
        <text>dTDP-beta-L-rhamnose + NADP(+) = dTDP-4-dehydro-beta-L-rhamnose + NADPH + H(+)</text>
        <dbReference type="Rhea" id="RHEA:21796"/>
        <dbReference type="ChEBI" id="CHEBI:15378"/>
        <dbReference type="ChEBI" id="CHEBI:57510"/>
        <dbReference type="ChEBI" id="CHEBI:57783"/>
        <dbReference type="ChEBI" id="CHEBI:58349"/>
        <dbReference type="ChEBI" id="CHEBI:62830"/>
        <dbReference type="EC" id="1.1.1.133"/>
    </reaction>
</comment>
<feature type="domain" description="RmlD-like substrate binding" evidence="7">
    <location>
        <begin position="2"/>
        <end position="288"/>
    </location>
</feature>